<keyword evidence="2" id="KW-0472">Membrane</keyword>
<name>A0ABQ8CSL0_BRANA</name>
<evidence type="ECO:0000313" key="3">
    <source>
        <dbReference type="EMBL" id="KAH0919998.1"/>
    </source>
</evidence>
<keyword evidence="2" id="KW-0812">Transmembrane</keyword>
<keyword evidence="2" id="KW-1133">Transmembrane helix</keyword>
<sequence length="118" mass="13444">MQSQELQDINKKDQKREFTMKRLQTPVSTSATLILLLLVLYSSNVKGRQILPASMDVASSKAVRDLNINKEMKEETLRGEKDSFRRIPRSGASPIQNRKGPLTYARRSRNQQITATEP</sequence>
<evidence type="ECO:0000256" key="1">
    <source>
        <dbReference type="SAM" id="MobiDB-lite"/>
    </source>
</evidence>
<evidence type="ECO:0000256" key="2">
    <source>
        <dbReference type="SAM" id="Phobius"/>
    </source>
</evidence>
<feature type="compositionally biased region" description="Basic and acidic residues" evidence="1">
    <location>
        <begin position="75"/>
        <end position="85"/>
    </location>
</feature>
<protein>
    <submittedName>
        <fullName evidence="3">Uncharacterized protein</fullName>
    </submittedName>
</protein>
<feature type="region of interest" description="Disordered" evidence="1">
    <location>
        <begin position="75"/>
        <end position="118"/>
    </location>
</feature>
<accession>A0ABQ8CSL0</accession>
<organism evidence="3 4">
    <name type="scientific">Brassica napus</name>
    <name type="common">Rape</name>
    <dbReference type="NCBI Taxonomy" id="3708"/>
    <lineage>
        <taxon>Eukaryota</taxon>
        <taxon>Viridiplantae</taxon>
        <taxon>Streptophyta</taxon>
        <taxon>Embryophyta</taxon>
        <taxon>Tracheophyta</taxon>
        <taxon>Spermatophyta</taxon>
        <taxon>Magnoliopsida</taxon>
        <taxon>eudicotyledons</taxon>
        <taxon>Gunneridae</taxon>
        <taxon>Pentapetalae</taxon>
        <taxon>rosids</taxon>
        <taxon>malvids</taxon>
        <taxon>Brassicales</taxon>
        <taxon>Brassicaceae</taxon>
        <taxon>Brassiceae</taxon>
        <taxon>Brassica</taxon>
    </lineage>
</organism>
<gene>
    <name evidence="3" type="ORF">HID58_027658</name>
</gene>
<keyword evidence="4" id="KW-1185">Reference proteome</keyword>
<feature type="transmembrane region" description="Helical" evidence="2">
    <location>
        <begin position="23"/>
        <end position="41"/>
    </location>
</feature>
<proteinExistence type="predicted"/>
<comment type="caution">
    <text evidence="3">The sequence shown here is derived from an EMBL/GenBank/DDBJ whole genome shotgun (WGS) entry which is preliminary data.</text>
</comment>
<evidence type="ECO:0000313" key="4">
    <source>
        <dbReference type="Proteomes" id="UP000824890"/>
    </source>
</evidence>
<dbReference type="Proteomes" id="UP000824890">
    <property type="component" value="Unassembled WGS sequence"/>
</dbReference>
<dbReference type="EMBL" id="JAGKQM010000007">
    <property type="protein sequence ID" value="KAH0919998.1"/>
    <property type="molecule type" value="Genomic_DNA"/>
</dbReference>
<reference evidence="3 4" key="1">
    <citation type="submission" date="2021-05" db="EMBL/GenBank/DDBJ databases">
        <title>Genome Assembly of Synthetic Allotetraploid Brassica napus Reveals Homoeologous Exchanges between Subgenomes.</title>
        <authorList>
            <person name="Davis J.T."/>
        </authorList>
    </citation>
    <scope>NUCLEOTIDE SEQUENCE [LARGE SCALE GENOMIC DNA]</scope>
    <source>
        <strain evidence="4">cv. Da-Ae</strain>
        <tissue evidence="3">Seedling</tissue>
    </source>
</reference>